<evidence type="ECO:0000256" key="6">
    <source>
        <dbReference type="ARBA" id="ARBA00023136"/>
    </source>
</evidence>
<comment type="subcellular location">
    <subcellularLocation>
        <location evidence="1">Cell membrane</location>
        <topology evidence="1">Multi-pass membrane protein</topology>
    </subcellularLocation>
</comment>
<organism evidence="9 10">
    <name type="scientific">Terriglobus aquaticus</name>
    <dbReference type="NCBI Taxonomy" id="940139"/>
    <lineage>
        <taxon>Bacteria</taxon>
        <taxon>Pseudomonadati</taxon>
        <taxon>Acidobacteriota</taxon>
        <taxon>Terriglobia</taxon>
        <taxon>Terriglobales</taxon>
        <taxon>Acidobacteriaceae</taxon>
        <taxon>Terriglobus</taxon>
    </lineage>
</organism>
<comment type="caution">
    <text evidence="9">The sequence shown here is derived from an EMBL/GenBank/DDBJ whole genome shotgun (WGS) entry which is preliminary data.</text>
</comment>
<proteinExistence type="inferred from homology"/>
<feature type="transmembrane region" description="Helical" evidence="8">
    <location>
        <begin position="325"/>
        <end position="343"/>
    </location>
</feature>
<feature type="transmembrane region" description="Helical" evidence="8">
    <location>
        <begin position="175"/>
        <end position="192"/>
    </location>
</feature>
<evidence type="ECO:0000256" key="5">
    <source>
        <dbReference type="ARBA" id="ARBA00022989"/>
    </source>
</evidence>
<evidence type="ECO:0000256" key="8">
    <source>
        <dbReference type="SAM" id="Phobius"/>
    </source>
</evidence>
<name>A0ABW9KPB8_9BACT</name>
<feature type="transmembrane region" description="Helical" evidence="8">
    <location>
        <begin position="33"/>
        <end position="57"/>
    </location>
</feature>
<evidence type="ECO:0000313" key="9">
    <source>
        <dbReference type="EMBL" id="MFN2977003.1"/>
    </source>
</evidence>
<keyword evidence="2" id="KW-1003">Cell membrane</keyword>
<evidence type="ECO:0000256" key="1">
    <source>
        <dbReference type="ARBA" id="ARBA00004651"/>
    </source>
</evidence>
<feature type="transmembrane region" description="Helical" evidence="8">
    <location>
        <begin position="379"/>
        <end position="396"/>
    </location>
</feature>
<evidence type="ECO:0000256" key="2">
    <source>
        <dbReference type="ARBA" id="ARBA00022475"/>
    </source>
</evidence>
<keyword evidence="10" id="KW-1185">Reference proteome</keyword>
<feature type="transmembrane region" description="Helical" evidence="8">
    <location>
        <begin position="146"/>
        <end position="168"/>
    </location>
</feature>
<keyword evidence="5 8" id="KW-1133">Transmembrane helix</keyword>
<sequence length="440" mass="49609">MRDRGTAELQTEESTLAQWKTGEVTDKRLPYELWLFLLISAALTSAAFLFSLVARWFHWGLPYSFPYFFVPGQLLSDFRFFWTKFSYLHTYHFYSSSGGYFMYPLPLFYLLRPLFATSRPFILFILLLLVSTSLLVYAFVRAMRSSGMRGVGLAIFVAATVLLSYPLAFEYLRGNVEIFLFSLTAFGLIAWWKEKPYLAAVLLGVAGACKIYPLILAGLFFSERRWRALGVAFGTAIAVTFVAALAFGPTVHAALAWDGFQLSLFQKRYAGVPSQLGYDHSFFGLVKFVTLPWHPNLTALVPIYVRTAAVLSLLLYFVRIRHLPMLNQVMVLSILSITLPPVSYDYTLLAVYPPLVMLSMEVARRAFAGLEPIPNAMRYFVLFAVLLTPLSFVTWFSNPHGAQLRCLCLIAILWTALRYPIAEASLTLQSKPVIEGALSA</sequence>
<dbReference type="RefSeq" id="WP_263414820.1">
    <property type="nucleotide sequence ID" value="NZ_BAABBH010000001.1"/>
</dbReference>
<comment type="similarity">
    <text evidence="7">Belongs to the glycosyltransferase 87 family.</text>
</comment>
<dbReference type="InterPro" id="IPR018584">
    <property type="entry name" value="GT87"/>
</dbReference>
<feature type="transmembrane region" description="Helical" evidence="8">
    <location>
        <begin position="121"/>
        <end position="140"/>
    </location>
</feature>
<feature type="transmembrane region" description="Helical" evidence="8">
    <location>
        <begin position="297"/>
        <end position="318"/>
    </location>
</feature>
<dbReference type="Proteomes" id="UP001634747">
    <property type="component" value="Unassembled WGS sequence"/>
</dbReference>
<keyword evidence="6 8" id="KW-0472">Membrane</keyword>
<dbReference type="EMBL" id="JBJYXY010000001">
    <property type="protein sequence ID" value="MFN2977003.1"/>
    <property type="molecule type" value="Genomic_DNA"/>
</dbReference>
<dbReference type="Pfam" id="PF09594">
    <property type="entry name" value="GT87"/>
    <property type="match status" value="1"/>
</dbReference>
<evidence type="ECO:0000256" key="4">
    <source>
        <dbReference type="ARBA" id="ARBA00022692"/>
    </source>
</evidence>
<reference evidence="9 10" key="1">
    <citation type="submission" date="2024-12" db="EMBL/GenBank/DDBJ databases">
        <authorList>
            <person name="Lee Y."/>
        </authorList>
    </citation>
    <scope>NUCLEOTIDE SEQUENCE [LARGE SCALE GENOMIC DNA]</scope>
    <source>
        <strain evidence="9 10">03SUJ4</strain>
    </source>
</reference>
<evidence type="ECO:0000256" key="7">
    <source>
        <dbReference type="ARBA" id="ARBA00024033"/>
    </source>
</evidence>
<keyword evidence="4 8" id="KW-0812">Transmembrane</keyword>
<protein>
    <submittedName>
        <fullName evidence="9">Glycosyltransferase 87 family protein</fullName>
    </submittedName>
</protein>
<feature type="transmembrane region" description="Helical" evidence="8">
    <location>
        <begin position="228"/>
        <end position="247"/>
    </location>
</feature>
<keyword evidence="3" id="KW-0808">Transferase</keyword>
<feature type="transmembrane region" description="Helical" evidence="8">
    <location>
        <begin position="91"/>
        <end position="109"/>
    </location>
</feature>
<evidence type="ECO:0000256" key="3">
    <source>
        <dbReference type="ARBA" id="ARBA00022679"/>
    </source>
</evidence>
<feature type="transmembrane region" description="Helical" evidence="8">
    <location>
        <begin position="198"/>
        <end position="221"/>
    </location>
</feature>
<gene>
    <name evidence="9" type="ORF">ACK2TP_14625</name>
</gene>
<evidence type="ECO:0000313" key="10">
    <source>
        <dbReference type="Proteomes" id="UP001634747"/>
    </source>
</evidence>
<accession>A0ABW9KPB8</accession>